<evidence type="ECO:0000313" key="3">
    <source>
        <dbReference type="Proteomes" id="UP000030764"/>
    </source>
</evidence>
<protein>
    <submittedName>
        <fullName evidence="2">Uncharacterized protein</fullName>
    </submittedName>
</protein>
<gene>
    <name evidence="1" type="ORF">M513_00211</name>
    <name evidence="2" type="ORF">M514_00211</name>
</gene>
<reference evidence="2 3" key="1">
    <citation type="journal article" date="2014" name="Nat. Genet.">
        <title>Genome and transcriptome of the porcine whipworm Trichuris suis.</title>
        <authorList>
            <person name="Jex A.R."/>
            <person name="Nejsum P."/>
            <person name="Schwarz E.M."/>
            <person name="Hu L."/>
            <person name="Young N.D."/>
            <person name="Hall R.S."/>
            <person name="Korhonen P.K."/>
            <person name="Liao S."/>
            <person name="Thamsborg S."/>
            <person name="Xia J."/>
            <person name="Xu P."/>
            <person name="Wang S."/>
            <person name="Scheerlinck J.P."/>
            <person name="Hofmann A."/>
            <person name="Sternberg P.W."/>
            <person name="Wang J."/>
            <person name="Gasser R.B."/>
        </authorList>
    </citation>
    <scope>NUCLEOTIDE SEQUENCE [LARGE SCALE GENOMIC DNA]</scope>
    <source>
        <strain evidence="2">DCEP-RM93F</strain>
        <strain evidence="1">DCEP-RM93M</strain>
    </source>
</reference>
<dbReference type="EMBL" id="KL363182">
    <property type="protein sequence ID" value="KFD59048.1"/>
    <property type="molecule type" value="Genomic_DNA"/>
</dbReference>
<dbReference type="Proteomes" id="UP000030758">
    <property type="component" value="Unassembled WGS sequence"/>
</dbReference>
<proteinExistence type="predicted"/>
<dbReference type="AlphaFoldDB" id="A0A085NUE2"/>
<evidence type="ECO:0000313" key="2">
    <source>
        <dbReference type="EMBL" id="KFD73088.1"/>
    </source>
</evidence>
<accession>A0A085NUE2</accession>
<dbReference type="Proteomes" id="UP000030764">
    <property type="component" value="Unassembled WGS sequence"/>
</dbReference>
<keyword evidence="3" id="KW-1185">Reference proteome</keyword>
<organism evidence="2">
    <name type="scientific">Trichuris suis</name>
    <name type="common">pig whipworm</name>
    <dbReference type="NCBI Taxonomy" id="68888"/>
    <lineage>
        <taxon>Eukaryota</taxon>
        <taxon>Metazoa</taxon>
        <taxon>Ecdysozoa</taxon>
        <taxon>Nematoda</taxon>
        <taxon>Enoplea</taxon>
        <taxon>Dorylaimia</taxon>
        <taxon>Trichinellida</taxon>
        <taxon>Trichuridae</taxon>
        <taxon>Trichuris</taxon>
    </lineage>
</organism>
<dbReference type="EMBL" id="KL367475">
    <property type="protein sequence ID" value="KFD73088.1"/>
    <property type="molecule type" value="Genomic_DNA"/>
</dbReference>
<name>A0A085NUE2_9BILA</name>
<evidence type="ECO:0000313" key="1">
    <source>
        <dbReference type="EMBL" id="KFD59048.1"/>
    </source>
</evidence>
<sequence>MTPSDAVSSSEQEYRKGAATDLMFSSRTILTKLLLFSFICNICLANLNTTAGPGRCPHDIFSDIKGWREGERCVAIWEEKLTSTYVVLNELCSQRAPEATLPNIPPQSDVFQSHGVMLNPEFSVFLGASLTARYCASDRCSVVIEYSNKSGDSILYDEKNLTIYHSTRPQLQLPKNIQNIRLNYSGTDHFCLTMSNETTNAVSCLKSAITIDALICETDQLRNCMLTKNKRSYKSNCVCEKYYKGPHCGVMNKISSKSQRRNLGLTIQWLPIALPFR</sequence>